<feature type="compositionally biased region" description="Low complexity" evidence="1">
    <location>
        <begin position="473"/>
        <end position="507"/>
    </location>
</feature>
<reference evidence="3" key="1">
    <citation type="submission" date="2016-04" db="EMBL/GenBank/DDBJ databases">
        <authorList>
            <person name="Evans L.H."/>
            <person name="Alamgir A."/>
            <person name="Owens N."/>
            <person name="Weber N.D."/>
            <person name="Virtaneva K."/>
            <person name="Barbian K."/>
            <person name="Babar A."/>
            <person name="Rosenke K."/>
        </authorList>
    </citation>
    <scope>NUCLEOTIDE SEQUENCE [LARGE SCALE GENOMIC DNA]</scope>
    <source>
        <strain evidence="3">CBS 101.48</strain>
    </source>
</reference>
<feature type="region of interest" description="Disordered" evidence="1">
    <location>
        <begin position="628"/>
        <end position="651"/>
    </location>
</feature>
<keyword evidence="4" id="KW-1185">Reference proteome</keyword>
<feature type="region of interest" description="Disordered" evidence="1">
    <location>
        <begin position="470"/>
        <end position="507"/>
    </location>
</feature>
<evidence type="ECO:0000256" key="2">
    <source>
        <dbReference type="SAM" id="Phobius"/>
    </source>
</evidence>
<feature type="transmembrane region" description="Helical" evidence="2">
    <location>
        <begin position="204"/>
        <end position="221"/>
    </location>
</feature>
<dbReference type="Proteomes" id="UP000078561">
    <property type="component" value="Unassembled WGS sequence"/>
</dbReference>
<keyword evidence="2" id="KW-0812">Transmembrane</keyword>
<gene>
    <name evidence="3" type="primary">ABSGL_01497.1 scaffold 1580</name>
</gene>
<dbReference type="EMBL" id="LT550653">
    <property type="protein sequence ID" value="SAL96129.1"/>
    <property type="molecule type" value="Genomic_DNA"/>
</dbReference>
<name>A0A168L605_ABSGL</name>
<evidence type="ECO:0000256" key="1">
    <source>
        <dbReference type="SAM" id="MobiDB-lite"/>
    </source>
</evidence>
<feature type="compositionally biased region" description="Basic and acidic residues" evidence="1">
    <location>
        <begin position="628"/>
        <end position="644"/>
    </location>
</feature>
<feature type="transmembrane region" description="Helical" evidence="2">
    <location>
        <begin position="421"/>
        <end position="444"/>
    </location>
</feature>
<sequence>MDDTSPSGHEFPSYAPIRYTITILHLLTMSLSLCGIYPYAVIQRSSQPSQKRRLVSLGFAWLLVFVGFVSGWFIPYSFSTSRAVLAFHICLCLAILLLITIDLTLEYLDYRATNHPQERENEPQHRSWAYLVPEVAGLVMQWTTLYFGYLYLISCVLVFTASCTSLGQFWLPLSIGTGLLSYGSLAFMHLVGLFSLPRLSCLEYYEAICLLVGGLISFIWWDSLVVGSSWKVINLSLLWSTGGLLSLVLTLQDWIPLLQKRNIVNAITLCLTGQGILSGQLMDDPYATQLQSTLGYALMIGSVARLIYIIYRKSPADDLQRLYARASGATDGNCDSTMNRTHVDNLDIGHRREADYESTYRQLTGMDAIPAKCNHQSVYASITMVSGLVSCFAVISAGLLFIGTIVEWVESVRYYIGDPTIYVNVLLSVTFLWMVYLVIMNTLYKLCTKPNSKYDYIDLATGDYDDSFVPRKSSSSSSSSSPTTYLDNDNAANSATPTSSTSTTYDPTQQHEFTSVALLPLASATSSSVSKSNGTPASPSSTSPPFMRPSQYRAKRRSLLISTSSHSIHQDNSKSSRGPRTFSSSSYSGVGGVLPDAVPLYLDDHHTSSPVQSPNAALCDALEQQDAAVHKTESGKRKDRQWEKSKRRRATVTGVNGYTQENYHGDDQFPSTNSRLAYYPTDSHVV</sequence>
<dbReference type="OrthoDB" id="4469696at2759"/>
<proteinExistence type="predicted"/>
<feature type="compositionally biased region" description="Low complexity" evidence="1">
    <location>
        <begin position="527"/>
        <end position="545"/>
    </location>
</feature>
<feature type="region of interest" description="Disordered" evidence="1">
    <location>
        <begin position="527"/>
        <end position="589"/>
    </location>
</feature>
<keyword evidence="2" id="KW-1133">Transmembrane helix</keyword>
<organism evidence="3">
    <name type="scientific">Absidia glauca</name>
    <name type="common">Pin mould</name>
    <dbReference type="NCBI Taxonomy" id="4829"/>
    <lineage>
        <taxon>Eukaryota</taxon>
        <taxon>Fungi</taxon>
        <taxon>Fungi incertae sedis</taxon>
        <taxon>Mucoromycota</taxon>
        <taxon>Mucoromycotina</taxon>
        <taxon>Mucoromycetes</taxon>
        <taxon>Mucorales</taxon>
        <taxon>Cunninghamellaceae</taxon>
        <taxon>Absidia</taxon>
    </lineage>
</organism>
<feature type="compositionally biased region" description="Low complexity" evidence="1">
    <location>
        <begin position="575"/>
        <end position="588"/>
    </location>
</feature>
<accession>A0A168L605</accession>
<feature type="transmembrane region" description="Helical" evidence="2">
    <location>
        <begin position="169"/>
        <end position="192"/>
    </location>
</feature>
<feature type="transmembrane region" description="Helical" evidence="2">
    <location>
        <begin position="86"/>
        <end position="108"/>
    </location>
</feature>
<dbReference type="OMA" id="HTMLGYI"/>
<feature type="transmembrane region" description="Helical" evidence="2">
    <location>
        <begin position="263"/>
        <end position="282"/>
    </location>
</feature>
<dbReference type="STRING" id="4829.A0A168L605"/>
<feature type="transmembrane region" description="Helical" evidence="2">
    <location>
        <begin position="20"/>
        <end position="42"/>
    </location>
</feature>
<feature type="transmembrane region" description="Helical" evidence="2">
    <location>
        <begin position="54"/>
        <end position="74"/>
    </location>
</feature>
<feature type="transmembrane region" description="Helical" evidence="2">
    <location>
        <begin position="378"/>
        <end position="401"/>
    </location>
</feature>
<protein>
    <submittedName>
        <fullName evidence="3">Uncharacterized protein</fullName>
    </submittedName>
</protein>
<keyword evidence="2" id="KW-0472">Membrane</keyword>
<dbReference type="InParanoid" id="A0A168L605"/>
<evidence type="ECO:0000313" key="4">
    <source>
        <dbReference type="Proteomes" id="UP000078561"/>
    </source>
</evidence>
<feature type="transmembrane region" description="Helical" evidence="2">
    <location>
        <begin position="294"/>
        <end position="311"/>
    </location>
</feature>
<evidence type="ECO:0000313" key="3">
    <source>
        <dbReference type="EMBL" id="SAL96129.1"/>
    </source>
</evidence>
<feature type="transmembrane region" description="Helical" evidence="2">
    <location>
        <begin position="233"/>
        <end position="251"/>
    </location>
</feature>
<dbReference type="AlphaFoldDB" id="A0A168L605"/>